<evidence type="ECO:0000259" key="5">
    <source>
        <dbReference type="PROSITE" id="PS50076"/>
    </source>
</evidence>
<evidence type="ECO:0000256" key="3">
    <source>
        <dbReference type="ARBA" id="ARBA00023186"/>
    </source>
</evidence>
<dbReference type="STRING" id="863227.GCA_000373005_00719"/>
<evidence type="ECO:0000313" key="7">
    <source>
        <dbReference type="Proteomes" id="UP000235777"/>
    </source>
</evidence>
<dbReference type="Gene3D" id="1.10.287.110">
    <property type="entry name" value="DnaJ domain"/>
    <property type="match status" value="1"/>
</dbReference>
<organism evidence="6 7">
    <name type="scientific">Trinickia symbiotica</name>
    <dbReference type="NCBI Taxonomy" id="863227"/>
    <lineage>
        <taxon>Bacteria</taxon>
        <taxon>Pseudomonadati</taxon>
        <taxon>Pseudomonadota</taxon>
        <taxon>Betaproteobacteria</taxon>
        <taxon>Burkholderiales</taxon>
        <taxon>Burkholderiaceae</taxon>
        <taxon>Trinickia</taxon>
    </lineage>
</organism>
<dbReference type="GO" id="GO:0006260">
    <property type="term" value="P:DNA replication"/>
    <property type="evidence" value="ECO:0007669"/>
    <property type="project" value="UniProtKB-KW"/>
</dbReference>
<dbReference type="InterPro" id="IPR036410">
    <property type="entry name" value="HSP_DnaJ_Cys-rich_dom_sf"/>
</dbReference>
<feature type="region of interest" description="Disordered" evidence="4">
    <location>
        <begin position="59"/>
        <end position="132"/>
    </location>
</feature>
<dbReference type="PRINTS" id="PR00625">
    <property type="entry name" value="JDOMAIN"/>
</dbReference>
<name>A0A2N7XAH6_9BURK</name>
<accession>A0A2N7XAH6</accession>
<dbReference type="InterPro" id="IPR036869">
    <property type="entry name" value="J_dom_sf"/>
</dbReference>
<evidence type="ECO:0000256" key="4">
    <source>
        <dbReference type="SAM" id="MobiDB-lite"/>
    </source>
</evidence>
<evidence type="ECO:0000313" key="6">
    <source>
        <dbReference type="EMBL" id="PMS38769.1"/>
    </source>
</evidence>
<dbReference type="CDD" id="cd06257">
    <property type="entry name" value="DnaJ"/>
    <property type="match status" value="1"/>
</dbReference>
<reference evidence="6 7" key="1">
    <citation type="submission" date="2018-01" db="EMBL/GenBank/DDBJ databases">
        <title>Whole genome analyses suggest that Burkholderia sensu lato contains two further novel genera in the rhizoxinica-symbiotica group Mycetohabitans gen. nov., and Trinickia gen. nov.: implications for the evolution of diazotrophy and nodulation in the Burkholderiaceae.</title>
        <authorList>
            <person name="Estrada-de los Santos P."/>
            <person name="Palmer M."/>
            <person name="Chavez-Ramirez B."/>
            <person name="Beukes C."/>
            <person name="Steenkamp E.T."/>
            <person name="Hirsch A.M."/>
            <person name="Manyaka P."/>
            <person name="Maluk M."/>
            <person name="Lafos M."/>
            <person name="Crook M."/>
            <person name="Gross E."/>
            <person name="Simon M.F."/>
            <person name="Bueno dos Reis Junior F."/>
            <person name="Poole P.S."/>
            <person name="Venter S.N."/>
            <person name="James E.K."/>
        </authorList>
    </citation>
    <scope>NUCLEOTIDE SEQUENCE [LARGE SCALE GENOMIC DNA]</scope>
    <source>
        <strain evidence="6 7">JPY 581</strain>
    </source>
</reference>
<dbReference type="Pfam" id="PF01556">
    <property type="entry name" value="DnaJ_C"/>
    <property type="match status" value="1"/>
</dbReference>
<dbReference type="Gene3D" id="2.60.260.20">
    <property type="entry name" value="Urease metallochaperone UreE, N-terminal domain"/>
    <property type="match status" value="2"/>
</dbReference>
<dbReference type="InterPro" id="IPR008971">
    <property type="entry name" value="HSP40/DnaJ_pept-bd"/>
</dbReference>
<protein>
    <submittedName>
        <fullName evidence="6">J domain-containing protein</fullName>
    </submittedName>
</protein>
<dbReference type="PANTHER" id="PTHR43096">
    <property type="entry name" value="DNAJ HOMOLOG 1, MITOCHONDRIAL-RELATED"/>
    <property type="match status" value="1"/>
</dbReference>
<dbReference type="PROSITE" id="PS50076">
    <property type="entry name" value="DNAJ_2"/>
    <property type="match status" value="1"/>
</dbReference>
<keyword evidence="1" id="KW-0235">DNA replication</keyword>
<evidence type="ECO:0000256" key="2">
    <source>
        <dbReference type="ARBA" id="ARBA00023016"/>
    </source>
</evidence>
<keyword evidence="3" id="KW-0143">Chaperone</keyword>
<feature type="domain" description="J" evidence="5">
    <location>
        <begin position="5"/>
        <end position="74"/>
    </location>
</feature>
<dbReference type="GO" id="GO:0005737">
    <property type="term" value="C:cytoplasm"/>
    <property type="evidence" value="ECO:0007669"/>
    <property type="project" value="TreeGrafter"/>
</dbReference>
<feature type="compositionally biased region" description="Basic and acidic residues" evidence="4">
    <location>
        <begin position="89"/>
        <end position="113"/>
    </location>
</feature>
<evidence type="ECO:0000256" key="1">
    <source>
        <dbReference type="ARBA" id="ARBA00022705"/>
    </source>
</evidence>
<dbReference type="Proteomes" id="UP000235777">
    <property type="component" value="Unassembled WGS sequence"/>
</dbReference>
<dbReference type="SUPFAM" id="SSF46565">
    <property type="entry name" value="Chaperone J-domain"/>
    <property type="match status" value="1"/>
</dbReference>
<dbReference type="SMART" id="SM00271">
    <property type="entry name" value="DnaJ"/>
    <property type="match status" value="1"/>
</dbReference>
<dbReference type="PANTHER" id="PTHR43096:SF52">
    <property type="entry name" value="DNAJ HOMOLOG 1, MITOCHONDRIAL-RELATED"/>
    <property type="match status" value="1"/>
</dbReference>
<dbReference type="SUPFAM" id="SSF49493">
    <property type="entry name" value="HSP40/DnaJ peptide-binding domain"/>
    <property type="match status" value="2"/>
</dbReference>
<dbReference type="RefSeq" id="WP_083925498.1">
    <property type="nucleotide sequence ID" value="NZ_KB890165.1"/>
</dbReference>
<dbReference type="SUPFAM" id="SSF57938">
    <property type="entry name" value="DnaJ/Hsp40 cysteine-rich domain"/>
    <property type="match status" value="1"/>
</dbReference>
<gene>
    <name evidence="6" type="ORF">C0Z20_02695</name>
</gene>
<comment type="caution">
    <text evidence="6">The sequence shown here is derived from an EMBL/GenBank/DDBJ whole genome shotgun (WGS) entry which is preliminary data.</text>
</comment>
<dbReference type="GO" id="GO:0051082">
    <property type="term" value="F:unfolded protein binding"/>
    <property type="evidence" value="ECO:0007669"/>
    <property type="project" value="InterPro"/>
</dbReference>
<dbReference type="GO" id="GO:0042026">
    <property type="term" value="P:protein refolding"/>
    <property type="evidence" value="ECO:0007669"/>
    <property type="project" value="TreeGrafter"/>
</dbReference>
<dbReference type="Gene3D" id="2.10.230.10">
    <property type="entry name" value="Heat shock protein DnaJ, cysteine-rich domain"/>
    <property type="match status" value="1"/>
</dbReference>
<proteinExistence type="predicted"/>
<keyword evidence="2" id="KW-0346">Stress response</keyword>
<sequence length="366" mass="38969">MSLDEYYERLGLPSAASPAEVKRAYRRLRAKYHPDLNKGDESSVEPAFKRVQEAFEILTGKRDAPQRPQSASHGAGSRAAETTPRKGHAREDASRPKSRAHGDGARTDRDRPASDPWRGFASPGGPLPVRGANRHTQLYVPLEVAMNGGDVPASYQVTATCRQCNGASAPHMAKPCPTCDGRARLHDGTVCEACSGRGRIRTSLWCAACQNKGIELLPKSDAIAVPPGAWDGQRLVVTGGGAPGLHGGPPGDAIFTIAILCGAGVQREGLDLTVDIEIDFVTATVGGPFDANVLGRDLSIMVAPNAQHGSVIRLPTQGLSDNSGNRGELKLRVVLTMPRAASQLTDEERRTLQEMFADAARRSSSN</sequence>
<dbReference type="AlphaFoldDB" id="A0A2N7XAH6"/>
<feature type="region of interest" description="Disordered" evidence="4">
    <location>
        <begin position="1"/>
        <end position="21"/>
    </location>
</feature>
<dbReference type="Pfam" id="PF00226">
    <property type="entry name" value="DnaJ"/>
    <property type="match status" value="1"/>
</dbReference>
<dbReference type="InterPro" id="IPR001623">
    <property type="entry name" value="DnaJ_domain"/>
</dbReference>
<dbReference type="InterPro" id="IPR002939">
    <property type="entry name" value="DnaJ_C"/>
</dbReference>
<dbReference type="EMBL" id="PNYC01000001">
    <property type="protein sequence ID" value="PMS38769.1"/>
    <property type="molecule type" value="Genomic_DNA"/>
</dbReference>
<keyword evidence="7" id="KW-1185">Reference proteome</keyword>